<comment type="subcellular location">
    <subcellularLocation>
        <location evidence="1">Membrane</location>
    </subcellularLocation>
</comment>
<evidence type="ECO:0000259" key="13">
    <source>
        <dbReference type="PROSITE" id="PS50929"/>
    </source>
</evidence>
<dbReference type="GO" id="GO:0005524">
    <property type="term" value="F:ATP binding"/>
    <property type="evidence" value="ECO:0007669"/>
    <property type="project" value="UniProtKB-KW"/>
</dbReference>
<dbReference type="FunFam" id="3.40.50.300:FF:003838">
    <property type="entry name" value="ATP-dependent bile acid permease, putative"/>
    <property type="match status" value="1"/>
</dbReference>
<comment type="catalytic activity">
    <reaction evidence="10">
        <text>ATP + H2O + xenobioticSide 1 = ADP + phosphate + xenobioticSide 2.</text>
        <dbReference type="EC" id="7.6.2.2"/>
    </reaction>
</comment>
<evidence type="ECO:0000256" key="9">
    <source>
        <dbReference type="ARBA" id="ARBA00023136"/>
    </source>
</evidence>
<accession>A0AAD4Z0H2</accession>
<evidence type="ECO:0000256" key="7">
    <source>
        <dbReference type="ARBA" id="ARBA00022840"/>
    </source>
</evidence>
<dbReference type="InterPro" id="IPR003593">
    <property type="entry name" value="AAA+_ATPase"/>
</dbReference>
<keyword evidence="7" id="KW-0067">ATP-binding</keyword>
<dbReference type="InterPro" id="IPR050173">
    <property type="entry name" value="ABC_transporter_C-like"/>
</dbReference>
<organism evidence="14 15">
    <name type="scientific">Prunus dulcis</name>
    <name type="common">Almond</name>
    <name type="synonym">Amygdalus dulcis</name>
    <dbReference type="NCBI Taxonomy" id="3755"/>
    <lineage>
        <taxon>Eukaryota</taxon>
        <taxon>Viridiplantae</taxon>
        <taxon>Streptophyta</taxon>
        <taxon>Embryophyta</taxon>
        <taxon>Tracheophyta</taxon>
        <taxon>Spermatophyta</taxon>
        <taxon>Magnoliopsida</taxon>
        <taxon>eudicotyledons</taxon>
        <taxon>Gunneridae</taxon>
        <taxon>Pentapetalae</taxon>
        <taxon>rosids</taxon>
        <taxon>fabids</taxon>
        <taxon>Rosales</taxon>
        <taxon>Rosaceae</taxon>
        <taxon>Amygdaloideae</taxon>
        <taxon>Amygdaleae</taxon>
        <taxon>Prunus</taxon>
    </lineage>
</organism>
<feature type="domain" description="ABC transmembrane type-1" evidence="13">
    <location>
        <begin position="385"/>
        <end position="527"/>
    </location>
</feature>
<reference evidence="14 15" key="1">
    <citation type="journal article" date="2022" name="G3 (Bethesda)">
        <title>Whole-genome sequence and methylome profiling of the almond [Prunus dulcis (Mill.) D.A. Webb] cultivar 'Nonpareil'.</title>
        <authorList>
            <person name="D'Amico-Willman K.M."/>
            <person name="Ouma W.Z."/>
            <person name="Meulia T."/>
            <person name="Sideli G.M."/>
            <person name="Gradziel T.M."/>
            <person name="Fresnedo-Ramirez J."/>
        </authorList>
    </citation>
    <scope>NUCLEOTIDE SEQUENCE [LARGE SCALE GENOMIC DNA]</scope>
    <source>
        <strain evidence="14">Clone GOH B32 T37-40</strain>
    </source>
</reference>
<dbReference type="InterPro" id="IPR017871">
    <property type="entry name" value="ABC_transporter-like_CS"/>
</dbReference>
<keyword evidence="4" id="KW-0813">Transport</keyword>
<evidence type="ECO:0000256" key="4">
    <source>
        <dbReference type="ARBA" id="ARBA00022448"/>
    </source>
</evidence>
<dbReference type="FunFam" id="3.40.50.300:FF:000923">
    <property type="entry name" value="ABC transporter C family member 10"/>
    <property type="match status" value="1"/>
</dbReference>
<evidence type="ECO:0000313" key="15">
    <source>
        <dbReference type="Proteomes" id="UP001054821"/>
    </source>
</evidence>
<dbReference type="PROSITE" id="PS50929">
    <property type="entry name" value="ABC_TM1F"/>
    <property type="match status" value="1"/>
</dbReference>
<keyword evidence="6" id="KW-0547">Nucleotide-binding</keyword>
<feature type="transmembrane region" description="Helical" evidence="11">
    <location>
        <begin position="499"/>
        <end position="519"/>
    </location>
</feature>
<feature type="transmembrane region" description="Helical" evidence="11">
    <location>
        <begin position="376"/>
        <end position="404"/>
    </location>
</feature>
<evidence type="ECO:0000256" key="6">
    <source>
        <dbReference type="ARBA" id="ARBA00022741"/>
    </source>
</evidence>
<dbReference type="Pfam" id="PF00005">
    <property type="entry name" value="ABC_tran"/>
    <property type="match status" value="2"/>
</dbReference>
<evidence type="ECO:0000256" key="11">
    <source>
        <dbReference type="SAM" id="Phobius"/>
    </source>
</evidence>
<dbReference type="EMBL" id="JAJFAZ020000005">
    <property type="protein sequence ID" value="KAI5329092.1"/>
    <property type="molecule type" value="Genomic_DNA"/>
</dbReference>
<dbReference type="Proteomes" id="UP001054821">
    <property type="component" value="Chromosome 5"/>
</dbReference>
<dbReference type="GO" id="GO:0016020">
    <property type="term" value="C:membrane"/>
    <property type="evidence" value="ECO:0007669"/>
    <property type="project" value="UniProtKB-SubCell"/>
</dbReference>
<proteinExistence type="inferred from homology"/>
<dbReference type="InterPro" id="IPR027417">
    <property type="entry name" value="P-loop_NTPase"/>
</dbReference>
<comment type="similarity">
    <text evidence="2">Belongs to the ABC transporter superfamily. ABCC family. Conjugate transporter (TC 3.A.1.208) subfamily.</text>
</comment>
<dbReference type="InterPro" id="IPR011527">
    <property type="entry name" value="ABC1_TM_dom"/>
</dbReference>
<feature type="transmembrane region" description="Helical" evidence="11">
    <location>
        <begin position="473"/>
        <end position="493"/>
    </location>
</feature>
<evidence type="ECO:0000256" key="2">
    <source>
        <dbReference type="ARBA" id="ARBA00009726"/>
    </source>
</evidence>
<keyword evidence="8 11" id="KW-1133">Transmembrane helix</keyword>
<evidence type="ECO:0000259" key="12">
    <source>
        <dbReference type="PROSITE" id="PS50893"/>
    </source>
</evidence>
<dbReference type="GO" id="GO:0008559">
    <property type="term" value="F:ABC-type xenobiotic transporter activity"/>
    <property type="evidence" value="ECO:0007669"/>
    <property type="project" value="UniProtKB-EC"/>
</dbReference>
<dbReference type="PANTHER" id="PTHR24223:SF263">
    <property type="entry name" value="ABC-TYPE XENOBIOTIC TRANSPORTER"/>
    <property type="match status" value="1"/>
</dbReference>
<dbReference type="PANTHER" id="PTHR24223">
    <property type="entry name" value="ATP-BINDING CASSETTE SUB-FAMILY C"/>
    <property type="match status" value="1"/>
</dbReference>
<dbReference type="Pfam" id="PF00664">
    <property type="entry name" value="ABC_membrane"/>
    <property type="match status" value="1"/>
</dbReference>
<evidence type="ECO:0000256" key="1">
    <source>
        <dbReference type="ARBA" id="ARBA00004370"/>
    </source>
</evidence>
<dbReference type="SMART" id="SM00382">
    <property type="entry name" value="AAA"/>
    <property type="match status" value="1"/>
</dbReference>
<keyword evidence="5 11" id="KW-0812">Transmembrane</keyword>
<comment type="caution">
    <text evidence="14">The sequence shown here is derived from an EMBL/GenBank/DDBJ whole genome shotgun (WGS) entry which is preliminary data.</text>
</comment>
<keyword evidence="15" id="KW-1185">Reference proteome</keyword>
<evidence type="ECO:0000256" key="5">
    <source>
        <dbReference type="ARBA" id="ARBA00022692"/>
    </source>
</evidence>
<name>A0AAD4Z0H2_PRUDU</name>
<dbReference type="SUPFAM" id="SSF52540">
    <property type="entry name" value="P-loop containing nucleoside triphosphate hydrolases"/>
    <property type="match status" value="2"/>
</dbReference>
<evidence type="ECO:0000256" key="8">
    <source>
        <dbReference type="ARBA" id="ARBA00022989"/>
    </source>
</evidence>
<dbReference type="PROSITE" id="PS00211">
    <property type="entry name" value="ABC_TRANSPORTER_1"/>
    <property type="match status" value="1"/>
</dbReference>
<evidence type="ECO:0000313" key="14">
    <source>
        <dbReference type="EMBL" id="KAI5329092.1"/>
    </source>
</evidence>
<keyword evidence="9 11" id="KW-0472">Membrane</keyword>
<gene>
    <name evidence="14" type="ORF">L3X38_028489</name>
</gene>
<dbReference type="CDD" id="cd03250">
    <property type="entry name" value="ABCC_MRP_domain1"/>
    <property type="match status" value="1"/>
</dbReference>
<dbReference type="EC" id="7.6.2.2" evidence="3"/>
<dbReference type="GO" id="GO:0016887">
    <property type="term" value="F:ATP hydrolysis activity"/>
    <property type="evidence" value="ECO:0007669"/>
    <property type="project" value="InterPro"/>
</dbReference>
<dbReference type="AlphaFoldDB" id="A0AAD4Z0H2"/>
<evidence type="ECO:0000256" key="10">
    <source>
        <dbReference type="ARBA" id="ARBA00034018"/>
    </source>
</evidence>
<protein>
    <recommendedName>
        <fullName evidence="3">ABC-type xenobiotic transporter</fullName>
        <ecNumber evidence="3">7.6.2.2</ecNumber>
    </recommendedName>
</protein>
<sequence length="688" mass="76708">MPSVQLILLTLNCMAEIIFSAVQIGMFLFWSSPILVSAVTFWTCYSLGFELSASNVFTYLATLRNVQEPIRQISDVFGAFIEAKVSLSRIVYFLDAPELEHRQTRKASIGVEFEHSILIRSSEISWDTSAKKATLRNINLVVKPGEKVAICGEVGSGKSTLLAAILGEVPRINGIVQVHGKIAYVSQSAWIQTGTIQENILFGSVMDHVRYQETLEKCSLLKDLEMLPFHDLTQIGERGVNLSGGQKQRIQLARALYQNADVYLLDDPFSAVDAHTATSLFNEYIIGALSEKTVMLVTHQVDFLPSFNSILLMSAGKILKAAPYKELLTSCQEFQHLVNVHNDTAGCERQVEYASKRKHKSSIEEIEKVKTEYPNGTYICMAICMATLIIPTIYVTVLLQNYYFASAKELMRMNGTTKSAIASHIAESIAGALTIRAFGEEDRFFSKNLDLIDANASADFSRFSANEWLIERLEFLCAIVLSASALAISLIHFDASSSGFIGMTLSYGLSLNVFLAVSVQFQCMLENSMISVERIEQYMHIPSEAPKVIDENRPADNWPTAGKMEIHDLKVRYRPNAPLVLRGINCIIEGGYKIGIVGRTGSGKTTLISVLFRLVEPTEGRIIVDDYDICKIGLHDLRSRFGIIPQDPTVFSGSVRFNLDPLSEHTDYEIWEVLEKCQLRDAIREKLL</sequence>
<dbReference type="SUPFAM" id="SSF90123">
    <property type="entry name" value="ABC transporter transmembrane region"/>
    <property type="match status" value="2"/>
</dbReference>
<dbReference type="InterPro" id="IPR036640">
    <property type="entry name" value="ABC1_TM_sf"/>
</dbReference>
<feature type="domain" description="ABC transporter" evidence="12">
    <location>
        <begin position="119"/>
        <end position="340"/>
    </location>
</feature>
<dbReference type="Gene3D" id="1.20.1560.10">
    <property type="entry name" value="ABC transporter type 1, transmembrane domain"/>
    <property type="match status" value="2"/>
</dbReference>
<dbReference type="PROSITE" id="PS50893">
    <property type="entry name" value="ABC_TRANSPORTER_2"/>
    <property type="match status" value="1"/>
</dbReference>
<dbReference type="Gene3D" id="3.40.50.300">
    <property type="entry name" value="P-loop containing nucleotide triphosphate hydrolases"/>
    <property type="match status" value="2"/>
</dbReference>
<evidence type="ECO:0000256" key="3">
    <source>
        <dbReference type="ARBA" id="ARBA00012191"/>
    </source>
</evidence>
<dbReference type="InterPro" id="IPR003439">
    <property type="entry name" value="ABC_transporter-like_ATP-bd"/>
</dbReference>